<feature type="compositionally biased region" description="Polar residues" evidence="1">
    <location>
        <begin position="126"/>
        <end position="136"/>
    </location>
</feature>
<dbReference type="EMBL" id="RQGP01000012">
    <property type="protein sequence ID" value="TGL92836.1"/>
    <property type="molecule type" value="Genomic_DNA"/>
</dbReference>
<evidence type="ECO:0000313" key="3">
    <source>
        <dbReference type="Proteomes" id="UP000298263"/>
    </source>
</evidence>
<reference evidence="2" key="1">
    <citation type="journal article" date="2019" name="PLoS Negl. Trop. Dis.">
        <title>Revisiting the worldwide diversity of Leptospira species in the environment.</title>
        <authorList>
            <person name="Vincent A.T."/>
            <person name="Schiettekatte O."/>
            <person name="Bourhy P."/>
            <person name="Veyrier F.J."/>
            <person name="Picardeau M."/>
        </authorList>
    </citation>
    <scope>NUCLEOTIDE SEQUENCE [LARGE SCALE GENOMIC DNA]</scope>
    <source>
        <strain evidence="2">201702422</strain>
    </source>
</reference>
<name>A0A4Z1AFV3_9LEPT</name>
<protein>
    <submittedName>
        <fullName evidence="2">Uncharacterized protein</fullName>
    </submittedName>
</protein>
<evidence type="ECO:0000313" key="2">
    <source>
        <dbReference type="EMBL" id="TGL92836.1"/>
    </source>
</evidence>
<dbReference type="NCBIfam" id="NF047778">
    <property type="entry name" value="LIC_10450_fam"/>
    <property type="match status" value="1"/>
</dbReference>
<organism evidence="2 3">
    <name type="scientific">Leptospira congkakensis</name>
    <dbReference type="NCBI Taxonomy" id="2484932"/>
    <lineage>
        <taxon>Bacteria</taxon>
        <taxon>Pseudomonadati</taxon>
        <taxon>Spirochaetota</taxon>
        <taxon>Spirochaetia</taxon>
        <taxon>Leptospirales</taxon>
        <taxon>Leptospiraceae</taxon>
        <taxon>Leptospira</taxon>
    </lineage>
</organism>
<keyword evidence="3" id="KW-1185">Reference proteome</keyword>
<comment type="caution">
    <text evidence="2">The sequence shown here is derived from an EMBL/GenBank/DDBJ whole genome shotgun (WGS) entry which is preliminary data.</text>
</comment>
<sequence length="380" mass="43431">MTPDKSKYHYIKIESISEIDPIKLSVSQIQQRYIDKDNNRYALRFNKDTRRIEILKLIGNHFEVVPQSRSATSSDTPKPTTNQNTPNTPPPTTQISEGLKSNPILGKLVGALPQSQPNPTEKPLESPSSSAPTNPEENLMREDVDLDIFDGETPPPLTPIKEALSHDGLLNTPDLPKPEEEDESANAEPNLQVGEDSGDKTAFQSIEDFIKLLSTYRERVTAIIRNLQSSRIFELTGDPSENKNIVGNFAREMESQVFESLDKMIDLHKEMTSYPRPITYYISKAPAEKREEMKFIESDKEKLNRLHLFEMQRHTDTIVKDFKKLSLQLLNILNLKNEIQVKQLQYANQLMYVDAKNASLYFAQDLDKTILDIENWKQSK</sequence>
<feature type="region of interest" description="Disordered" evidence="1">
    <location>
        <begin position="66"/>
        <end position="198"/>
    </location>
</feature>
<dbReference type="OrthoDB" id="344634at2"/>
<gene>
    <name evidence="2" type="ORF">EHQ69_07560</name>
</gene>
<dbReference type="RefSeq" id="WP_135586248.1">
    <property type="nucleotide sequence ID" value="NZ_RQGO01000025.1"/>
</dbReference>
<feature type="compositionally biased region" description="Low complexity" evidence="1">
    <location>
        <begin position="76"/>
        <end position="86"/>
    </location>
</feature>
<dbReference type="Proteomes" id="UP000298263">
    <property type="component" value="Unassembled WGS sequence"/>
</dbReference>
<accession>A0A4Z1AFV3</accession>
<evidence type="ECO:0000256" key="1">
    <source>
        <dbReference type="SAM" id="MobiDB-lite"/>
    </source>
</evidence>
<proteinExistence type="predicted"/>
<dbReference type="AlphaFoldDB" id="A0A4Z1AFV3"/>